<feature type="transmembrane region" description="Helical" evidence="1">
    <location>
        <begin position="294"/>
        <end position="311"/>
    </location>
</feature>
<feature type="transmembrane region" description="Helical" evidence="1">
    <location>
        <begin position="361"/>
        <end position="376"/>
    </location>
</feature>
<keyword evidence="3" id="KW-1185">Reference proteome</keyword>
<accession>A0A1I1CCW9</accession>
<evidence type="ECO:0008006" key="4">
    <source>
        <dbReference type="Google" id="ProtNLM"/>
    </source>
</evidence>
<feature type="transmembrane region" description="Helical" evidence="1">
    <location>
        <begin position="190"/>
        <end position="208"/>
    </location>
</feature>
<sequence>MLGAVILILILFGISQPILGNLQRQHKWVKAGLLNQMFWYHMLFGLVYWTYAQFNRSDSVNYFNNTKWRWNNWFDAFAAGTDFIEWMSFPFVRWFGFNYDMMMFLTTWLGFWGFVYFYLFFKENLRFNPKFEGWDAITIFMFLPNMHFWTASLGKGAVIFAGIGFLIYGLSWPQKRIPHIAFGSFLCYMVRPHILFAILVGMGVGFVLGKEKVPIYQKYLVVFFAIGMSIYVYEDLITYLGYDPNNLVESFEEESALNRDRLQTSGSGVDMGSYSMPMKLFTFWFRPLFIDSPNLLGIAISFENLLYIYMFSKVVRKDFLTYIKIAPAMVKMSAVVFVSISISMTFVMSNLGIIIRQKSQIMYFMLFVVVAFMDWQKTTRIKKRGEIFNRIVEEERKNLELAEPTTPDSYRDN</sequence>
<keyword evidence="1" id="KW-1133">Transmembrane helix</keyword>
<gene>
    <name evidence="2" type="ORF">SAMN04489723_12811</name>
</gene>
<dbReference type="RefSeq" id="WP_175499763.1">
    <property type="nucleotide sequence ID" value="NZ_FOKK01000028.1"/>
</dbReference>
<evidence type="ECO:0000313" key="3">
    <source>
        <dbReference type="Proteomes" id="UP000198790"/>
    </source>
</evidence>
<dbReference type="STRING" id="237018.SAMN04489723_12811"/>
<keyword evidence="1" id="KW-0472">Membrane</keyword>
<name>A0A1I1CCW9_9BACT</name>
<protein>
    <recommendedName>
        <fullName evidence="4">EpsG family protein</fullName>
    </recommendedName>
</protein>
<feature type="transmembrane region" description="Helical" evidence="1">
    <location>
        <begin position="148"/>
        <end position="170"/>
    </location>
</feature>
<reference evidence="2 3" key="1">
    <citation type="submission" date="2016-10" db="EMBL/GenBank/DDBJ databases">
        <authorList>
            <person name="de Groot N.N."/>
        </authorList>
    </citation>
    <scope>NUCLEOTIDE SEQUENCE [LARGE SCALE GENOMIC DNA]</scope>
    <source>
        <strain evidence="2 3">DSM 23399</strain>
    </source>
</reference>
<dbReference type="Proteomes" id="UP000198790">
    <property type="component" value="Unassembled WGS sequence"/>
</dbReference>
<feature type="transmembrane region" description="Helical" evidence="1">
    <location>
        <begin position="220"/>
        <end position="242"/>
    </location>
</feature>
<evidence type="ECO:0000313" key="2">
    <source>
        <dbReference type="EMBL" id="SFB59962.1"/>
    </source>
</evidence>
<feature type="transmembrane region" description="Helical" evidence="1">
    <location>
        <begin position="36"/>
        <end position="52"/>
    </location>
</feature>
<organism evidence="2 3">
    <name type="scientific">Algoriphagus aquimarinus</name>
    <dbReference type="NCBI Taxonomy" id="237018"/>
    <lineage>
        <taxon>Bacteria</taxon>
        <taxon>Pseudomonadati</taxon>
        <taxon>Bacteroidota</taxon>
        <taxon>Cytophagia</taxon>
        <taxon>Cytophagales</taxon>
        <taxon>Cyclobacteriaceae</taxon>
        <taxon>Algoriphagus</taxon>
    </lineage>
</organism>
<feature type="transmembrane region" description="Helical" evidence="1">
    <location>
        <begin position="332"/>
        <end position="355"/>
    </location>
</feature>
<proteinExistence type="predicted"/>
<feature type="transmembrane region" description="Helical" evidence="1">
    <location>
        <begin position="101"/>
        <end position="121"/>
    </location>
</feature>
<dbReference type="EMBL" id="FOKK01000028">
    <property type="protein sequence ID" value="SFB59962.1"/>
    <property type="molecule type" value="Genomic_DNA"/>
</dbReference>
<keyword evidence="1" id="KW-0812">Transmembrane</keyword>
<dbReference type="AlphaFoldDB" id="A0A1I1CCW9"/>
<evidence type="ECO:0000256" key="1">
    <source>
        <dbReference type="SAM" id="Phobius"/>
    </source>
</evidence>